<protein>
    <recommendedName>
        <fullName evidence="4">DUF4249 family protein</fullName>
    </recommendedName>
</protein>
<evidence type="ECO:0008006" key="4">
    <source>
        <dbReference type="Google" id="ProtNLM"/>
    </source>
</evidence>
<accession>A0A285MBT3</accession>
<keyword evidence="1" id="KW-0732">Signal</keyword>
<organism evidence="2 3">
    <name type="scientific">Flagellimonas pacifica</name>
    <dbReference type="NCBI Taxonomy" id="1247520"/>
    <lineage>
        <taxon>Bacteria</taxon>
        <taxon>Pseudomonadati</taxon>
        <taxon>Bacteroidota</taxon>
        <taxon>Flavobacteriia</taxon>
        <taxon>Flavobacteriales</taxon>
        <taxon>Flavobacteriaceae</taxon>
        <taxon>Flagellimonas</taxon>
    </lineage>
</organism>
<reference evidence="3" key="1">
    <citation type="submission" date="2017-09" db="EMBL/GenBank/DDBJ databases">
        <authorList>
            <person name="Varghese N."/>
            <person name="Submissions S."/>
        </authorList>
    </citation>
    <scope>NUCLEOTIDE SEQUENCE [LARGE SCALE GENOMIC DNA]</scope>
    <source>
        <strain evidence="3">DSM 25885</strain>
    </source>
</reference>
<name>A0A285MBT3_9FLAO</name>
<gene>
    <name evidence="2" type="ORF">SAMN06265377_0062</name>
</gene>
<evidence type="ECO:0000256" key="1">
    <source>
        <dbReference type="SAM" id="SignalP"/>
    </source>
</evidence>
<evidence type="ECO:0000313" key="3">
    <source>
        <dbReference type="Proteomes" id="UP000219048"/>
    </source>
</evidence>
<evidence type="ECO:0000313" key="2">
    <source>
        <dbReference type="EMBL" id="SNY93446.1"/>
    </source>
</evidence>
<dbReference type="EMBL" id="OBEH01000001">
    <property type="protein sequence ID" value="SNY93446.1"/>
    <property type="molecule type" value="Genomic_DNA"/>
</dbReference>
<proteinExistence type="predicted"/>
<dbReference type="RefSeq" id="WP_097043750.1">
    <property type="nucleotide sequence ID" value="NZ_OBEH01000001.1"/>
</dbReference>
<keyword evidence="3" id="KW-1185">Reference proteome</keyword>
<dbReference type="AlphaFoldDB" id="A0A285MBT3"/>
<feature type="signal peptide" evidence="1">
    <location>
        <begin position="1"/>
        <end position="22"/>
    </location>
</feature>
<dbReference type="OrthoDB" id="1446795at2"/>
<dbReference type="PROSITE" id="PS51257">
    <property type="entry name" value="PROKAR_LIPOPROTEIN"/>
    <property type="match status" value="1"/>
</dbReference>
<sequence length="144" mass="15980">MTLKRLFLFLPILFFLSCINSSDDCSVLCPGLGVLAFDILLDGSNVFDNGTYTINDVTIDDTNTQFSLESLSSPLLLIQDRDWREGDYNYFIRLSNDYSFTVNATFELSDGSECCSPIPVLTAIRINDISQEVPLTDGVATVNL</sequence>
<feature type="chain" id="PRO_5012470683" description="DUF4249 family protein" evidence="1">
    <location>
        <begin position="23"/>
        <end position="144"/>
    </location>
</feature>
<dbReference type="Proteomes" id="UP000219048">
    <property type="component" value="Unassembled WGS sequence"/>
</dbReference>